<comment type="function">
    <text evidence="10">Catalyzes the synthesis of gamma-glutamylcysteine (gamma-GC).</text>
</comment>
<accession>A0A1G5C4D9</accession>
<feature type="disulfide bond" evidence="11">
    <location>
        <begin position="116"/>
        <end position="336"/>
    </location>
</feature>
<keyword evidence="8" id="KW-0809">Transit peptide</keyword>
<dbReference type="InterPro" id="IPR035434">
    <property type="entry name" value="GCL_bact_plant"/>
</dbReference>
<comment type="subunit">
    <text evidence="3">Homodimer or monomer when oxidized or reduced, respectively.</text>
</comment>
<evidence type="ECO:0000256" key="8">
    <source>
        <dbReference type="ARBA" id="ARBA00022946"/>
    </source>
</evidence>
<evidence type="ECO:0000256" key="7">
    <source>
        <dbReference type="ARBA" id="ARBA00022840"/>
    </source>
</evidence>
<keyword evidence="9 11" id="KW-1015">Disulfide bond</keyword>
<gene>
    <name evidence="12" type="ORF">SAMN05661077_0892</name>
</gene>
<dbReference type="AlphaFoldDB" id="A0A1G5C4D9"/>
<keyword evidence="4 10" id="KW-0436">Ligase</keyword>
<dbReference type="RefSeq" id="WP_231627396.1">
    <property type="nucleotide sequence ID" value="NZ_FMUN01000002.1"/>
</dbReference>
<dbReference type="Gene3D" id="3.30.590.20">
    <property type="match status" value="1"/>
</dbReference>
<dbReference type="NCBIfam" id="TIGR01436">
    <property type="entry name" value="glu_cys_lig_pln"/>
    <property type="match status" value="1"/>
</dbReference>
<dbReference type="Pfam" id="PF04107">
    <property type="entry name" value="GCS2"/>
    <property type="match status" value="1"/>
</dbReference>
<dbReference type="SUPFAM" id="SSF55931">
    <property type="entry name" value="Glutamine synthetase/guanido kinase"/>
    <property type="match status" value="1"/>
</dbReference>
<evidence type="ECO:0000256" key="4">
    <source>
        <dbReference type="ARBA" id="ARBA00022598"/>
    </source>
</evidence>
<keyword evidence="7 10" id="KW-0067">ATP-binding</keyword>
<evidence type="ECO:0000256" key="2">
    <source>
        <dbReference type="ARBA" id="ARBA00010253"/>
    </source>
</evidence>
<comment type="similarity">
    <text evidence="2">Belongs to the carboxylate-amine ligase family. Glutamate--cysteine ligase type 2 subfamily.</text>
</comment>
<evidence type="ECO:0000256" key="10">
    <source>
        <dbReference type="PIRNR" id="PIRNR017901"/>
    </source>
</evidence>
<sequence length="458" mass="51913">MSHSSGPPAPALDEIVTSRDQLVRYLEAGSKPRTEWRIGTEHEKFAFEVDTLRPLDFDGERGIEKVLRGLTRFGWQPTEEDGRVIGLKLGKGSVTLEPGGQVELSGEPLDSLHDTCREVNEHLKEVKEVADPLDVAFLGVGFQPKWALADIPRMPKKRYRIMTEYMPTRGGHALEMMYRTATVQANLDFGSEADMIQKFRVGLALQPVATALFANSPFTEGRPNGYLSYRSQIWMDTDPDRCGDLPFVFESGMSFERYVDYALDVPMLLVLRNGEAVDASGQSFRDFMAGKLPALPGEHPTLEDWETHLTTLFPEVRLKHFLEMRGADGGPWSRLCALPALWKGLLYDTAAQDAAWDLVKDWTAEQRWRLRAEVPEKALNAEIGGRTVREIAREVLTIAEDGLRRIDRRNDSNQDERVFLADLFEVVDQGRTPAELLLDEYHNKWHGDIDPLFREHAY</sequence>
<dbReference type="Proteomes" id="UP000183104">
    <property type="component" value="Unassembled WGS sequence"/>
</dbReference>
<dbReference type="InterPro" id="IPR006336">
    <property type="entry name" value="GCS2"/>
</dbReference>
<comment type="catalytic activity">
    <reaction evidence="10">
        <text>L-cysteine + L-glutamate + ATP = gamma-L-glutamyl-L-cysteine + ADP + phosphate + H(+)</text>
        <dbReference type="Rhea" id="RHEA:13285"/>
        <dbReference type="ChEBI" id="CHEBI:15378"/>
        <dbReference type="ChEBI" id="CHEBI:29985"/>
        <dbReference type="ChEBI" id="CHEBI:30616"/>
        <dbReference type="ChEBI" id="CHEBI:35235"/>
        <dbReference type="ChEBI" id="CHEBI:43474"/>
        <dbReference type="ChEBI" id="CHEBI:58173"/>
        <dbReference type="ChEBI" id="CHEBI:456216"/>
        <dbReference type="EC" id="6.3.2.2"/>
    </reaction>
</comment>
<protein>
    <recommendedName>
        <fullName evidence="10">Glutamate--cysteine ligase</fullName>
        <ecNumber evidence="10">6.3.2.2</ecNumber>
    </recommendedName>
</protein>
<dbReference type="EC" id="6.3.2.2" evidence="10"/>
<evidence type="ECO:0000256" key="6">
    <source>
        <dbReference type="ARBA" id="ARBA00022741"/>
    </source>
</evidence>
<dbReference type="GO" id="GO:0006750">
    <property type="term" value="P:glutathione biosynthetic process"/>
    <property type="evidence" value="ECO:0007669"/>
    <property type="project" value="UniProtKB-UniRule"/>
</dbReference>
<keyword evidence="6 10" id="KW-0547">Nucleotide-binding</keyword>
<proteinExistence type="inferred from homology"/>
<dbReference type="PIRSF" id="PIRSF017901">
    <property type="entry name" value="GCL"/>
    <property type="match status" value="1"/>
</dbReference>
<dbReference type="GO" id="GO:0005524">
    <property type="term" value="F:ATP binding"/>
    <property type="evidence" value="ECO:0007669"/>
    <property type="project" value="UniProtKB-UniRule"/>
</dbReference>
<dbReference type="PANTHER" id="PTHR34378">
    <property type="entry name" value="GLUTAMATE--CYSTEINE LIGASE, CHLOROPLASTIC"/>
    <property type="match status" value="1"/>
</dbReference>
<evidence type="ECO:0000256" key="11">
    <source>
        <dbReference type="PIRSR" id="PIRSR017901-50"/>
    </source>
</evidence>
<evidence type="ECO:0000313" key="13">
    <source>
        <dbReference type="Proteomes" id="UP000183104"/>
    </source>
</evidence>
<dbReference type="InterPro" id="IPR014746">
    <property type="entry name" value="Gln_synth/guanido_kin_cat_dom"/>
</dbReference>
<evidence type="ECO:0000256" key="5">
    <source>
        <dbReference type="ARBA" id="ARBA00022684"/>
    </source>
</evidence>
<evidence type="ECO:0000256" key="3">
    <source>
        <dbReference type="ARBA" id="ARBA00011153"/>
    </source>
</evidence>
<reference evidence="13" key="1">
    <citation type="submission" date="2016-10" db="EMBL/GenBank/DDBJ databases">
        <authorList>
            <person name="Varghese N."/>
        </authorList>
    </citation>
    <scope>NUCLEOTIDE SEQUENCE [LARGE SCALE GENOMIC DNA]</scope>
    <source>
        <strain evidence="13">HL 19</strain>
    </source>
</reference>
<evidence type="ECO:0000256" key="1">
    <source>
        <dbReference type="ARBA" id="ARBA00005006"/>
    </source>
</evidence>
<evidence type="ECO:0000313" key="12">
    <source>
        <dbReference type="EMBL" id="SCX97283.1"/>
    </source>
</evidence>
<dbReference type="GO" id="GO:0004357">
    <property type="term" value="F:glutamate-cysteine ligase activity"/>
    <property type="evidence" value="ECO:0007669"/>
    <property type="project" value="UniProtKB-UniRule"/>
</dbReference>
<organism evidence="12 13">
    <name type="scientific">Thiohalorhabdus denitrificans</name>
    <dbReference type="NCBI Taxonomy" id="381306"/>
    <lineage>
        <taxon>Bacteria</taxon>
        <taxon>Pseudomonadati</taxon>
        <taxon>Pseudomonadota</taxon>
        <taxon>Gammaproteobacteria</taxon>
        <taxon>Thiohalorhabdales</taxon>
        <taxon>Thiohalorhabdaceae</taxon>
        <taxon>Thiohalorhabdus</taxon>
    </lineage>
</organism>
<name>A0A1G5C4D9_9GAMM</name>
<dbReference type="InterPro" id="IPR011556">
    <property type="entry name" value="Glut_cys_lig_pln_type"/>
</dbReference>
<keyword evidence="13" id="KW-1185">Reference proteome</keyword>
<dbReference type="STRING" id="381306.AN478_10715"/>
<comment type="pathway">
    <text evidence="1">Sulfur metabolism; glutathione biosynthesis; glutathione from L-cysteine and L-glutamate: step 1/2.</text>
</comment>
<dbReference type="PANTHER" id="PTHR34378:SF1">
    <property type="entry name" value="GLUTAMATE--CYSTEINE LIGASE, CHLOROPLASTIC"/>
    <property type="match status" value="1"/>
</dbReference>
<dbReference type="EMBL" id="FMUN01000002">
    <property type="protein sequence ID" value="SCX97283.1"/>
    <property type="molecule type" value="Genomic_DNA"/>
</dbReference>
<comment type="similarity">
    <text evidence="10">Belongs to the glutamate--cysteine ligase type 2 family. EgtA subfamily.</text>
</comment>
<keyword evidence="5" id="KW-0317">Glutathione biosynthesis</keyword>
<evidence type="ECO:0000256" key="9">
    <source>
        <dbReference type="ARBA" id="ARBA00023157"/>
    </source>
</evidence>